<dbReference type="GO" id="GO:0009116">
    <property type="term" value="P:nucleoside metabolic process"/>
    <property type="evidence" value="ECO:0007669"/>
    <property type="project" value="InterPro"/>
</dbReference>
<reference evidence="2 3" key="1">
    <citation type="submission" date="2014-08" db="EMBL/GenBank/DDBJ databases">
        <title>Complete genome sequence of Corynebacterium sphenisci CECT 5990(T) (=DSM 44792(T)), isolated from healthy wild penguins.</title>
        <authorList>
            <person name="Ruckert C."/>
            <person name="Albersmeier A."/>
            <person name="Winkler A."/>
            <person name="Kalinowski J."/>
        </authorList>
    </citation>
    <scope>NUCLEOTIDE SEQUENCE [LARGE SCALE GENOMIC DNA]</scope>
    <source>
        <strain evidence="2 3">DSM 44792</strain>
    </source>
</reference>
<accession>A0A1L7CZD7</accession>
<dbReference type="PANTHER" id="PTHR46832">
    <property type="entry name" value="5'-METHYLTHIOADENOSINE/S-ADENOSYLHOMOCYSTEINE NUCLEOSIDASE"/>
    <property type="match status" value="1"/>
</dbReference>
<dbReference type="NCBIfam" id="NF004168">
    <property type="entry name" value="PRK05634.1"/>
    <property type="match status" value="1"/>
</dbReference>
<protein>
    <recommendedName>
        <fullName evidence="1">Nucleoside phosphorylase domain-containing protein</fullName>
    </recommendedName>
</protein>
<dbReference type="GO" id="GO:0008782">
    <property type="term" value="F:adenosylhomocysteine nucleosidase activity"/>
    <property type="evidence" value="ECO:0007669"/>
    <property type="project" value="TreeGrafter"/>
</dbReference>
<proteinExistence type="predicted"/>
<feature type="domain" description="Nucleoside phosphorylase" evidence="1">
    <location>
        <begin position="29"/>
        <end position="173"/>
    </location>
</feature>
<gene>
    <name evidence="2" type="ORF">CSPHI_09155</name>
</gene>
<dbReference type="GO" id="GO:0008930">
    <property type="term" value="F:methylthioadenosine nucleosidase activity"/>
    <property type="evidence" value="ECO:0007669"/>
    <property type="project" value="TreeGrafter"/>
</dbReference>
<dbReference type="Pfam" id="PF01048">
    <property type="entry name" value="PNP_UDP_1"/>
    <property type="match status" value="1"/>
</dbReference>
<evidence type="ECO:0000313" key="3">
    <source>
        <dbReference type="Proteomes" id="UP000185469"/>
    </source>
</evidence>
<evidence type="ECO:0000313" key="2">
    <source>
        <dbReference type="EMBL" id="APT91153.1"/>
    </source>
</evidence>
<name>A0A1L7CZD7_9CORY</name>
<dbReference type="AlphaFoldDB" id="A0A1L7CZD7"/>
<dbReference type="InterPro" id="IPR000845">
    <property type="entry name" value="Nucleoside_phosphorylase_d"/>
</dbReference>
<dbReference type="GO" id="GO:0019284">
    <property type="term" value="P:L-methionine salvage from S-adenosylmethionine"/>
    <property type="evidence" value="ECO:0007669"/>
    <property type="project" value="TreeGrafter"/>
</dbReference>
<dbReference type="Gene3D" id="3.40.50.1580">
    <property type="entry name" value="Nucleoside phosphorylase domain"/>
    <property type="match status" value="1"/>
</dbReference>
<dbReference type="KEGG" id="csph:CSPHI_09155"/>
<dbReference type="EMBL" id="CP009248">
    <property type="protein sequence ID" value="APT91153.1"/>
    <property type="molecule type" value="Genomic_DNA"/>
</dbReference>
<sequence>MGTPRPGGDLIVVAVPAEAAGLAELAPVLVTGVGRLAAAAALAGHLGRGPRPGRILNAGTAGALRDDPGLAPGTVHRIGQVRLHDYPHAVIADLAGADPHPPLRLDPAPGAVRLATGDAFVADPATRARLARGADLVDMEGYAVAWIAARAGIPARLVKVVSDTAGGGGDAAAAWAAAVPRCAGLLAGHLGAG</sequence>
<dbReference type="SUPFAM" id="SSF53167">
    <property type="entry name" value="Purine and uridine phosphorylases"/>
    <property type="match status" value="1"/>
</dbReference>
<dbReference type="STRING" id="1437874.CSPHI_09155"/>
<dbReference type="InterPro" id="IPR035994">
    <property type="entry name" value="Nucleoside_phosphorylase_sf"/>
</dbReference>
<organism evidence="2 3">
    <name type="scientific">Corynebacterium sphenisci DSM 44792</name>
    <dbReference type="NCBI Taxonomy" id="1437874"/>
    <lineage>
        <taxon>Bacteria</taxon>
        <taxon>Bacillati</taxon>
        <taxon>Actinomycetota</taxon>
        <taxon>Actinomycetes</taxon>
        <taxon>Mycobacteriales</taxon>
        <taxon>Corynebacteriaceae</taxon>
        <taxon>Corynebacterium</taxon>
    </lineage>
</organism>
<dbReference type="PANTHER" id="PTHR46832:SF1">
    <property type="entry name" value="5'-METHYLTHIOADENOSINE_S-ADENOSYLHOMOCYSTEINE NUCLEOSIDASE"/>
    <property type="match status" value="1"/>
</dbReference>
<dbReference type="GO" id="GO:0005829">
    <property type="term" value="C:cytosol"/>
    <property type="evidence" value="ECO:0007669"/>
    <property type="project" value="TreeGrafter"/>
</dbReference>
<evidence type="ECO:0000259" key="1">
    <source>
        <dbReference type="Pfam" id="PF01048"/>
    </source>
</evidence>
<keyword evidence="3" id="KW-1185">Reference proteome</keyword>
<dbReference type="Proteomes" id="UP000185469">
    <property type="component" value="Chromosome"/>
</dbReference>